<evidence type="ECO:0000256" key="2">
    <source>
        <dbReference type="ARBA" id="ARBA00022723"/>
    </source>
</evidence>
<evidence type="ECO:0000256" key="3">
    <source>
        <dbReference type="ARBA" id="ARBA00023004"/>
    </source>
</evidence>
<feature type="domain" description="Cytochrome c" evidence="6">
    <location>
        <begin position="596"/>
        <end position="706"/>
    </location>
</feature>
<dbReference type="InterPro" id="IPR013658">
    <property type="entry name" value="SGL"/>
</dbReference>
<dbReference type="InterPro" id="IPR011048">
    <property type="entry name" value="Haem_d1_sf"/>
</dbReference>
<dbReference type="InterPro" id="IPR051200">
    <property type="entry name" value="Host-pathogen_enzymatic-act"/>
</dbReference>
<dbReference type="PROSITE" id="PS50093">
    <property type="entry name" value="PKD"/>
    <property type="match status" value="1"/>
</dbReference>
<dbReference type="SUPFAM" id="SSF46626">
    <property type="entry name" value="Cytochrome c"/>
    <property type="match status" value="2"/>
</dbReference>
<dbReference type="GO" id="GO:0009055">
    <property type="term" value="F:electron transfer activity"/>
    <property type="evidence" value="ECO:0007669"/>
    <property type="project" value="InterPro"/>
</dbReference>
<dbReference type="eggNOG" id="COG3391">
    <property type="taxonomic scope" value="Bacteria"/>
</dbReference>
<evidence type="ECO:0000313" key="7">
    <source>
        <dbReference type="EMBL" id="GAL84878.1"/>
    </source>
</evidence>
<keyword evidence="1 4" id="KW-0349">Heme</keyword>
<evidence type="ECO:0008006" key="9">
    <source>
        <dbReference type="Google" id="ProtNLM"/>
    </source>
</evidence>
<dbReference type="eggNOG" id="COG1858">
    <property type="taxonomic scope" value="Bacteria"/>
</dbReference>
<dbReference type="InterPro" id="IPR035986">
    <property type="entry name" value="PKD_dom_sf"/>
</dbReference>
<evidence type="ECO:0000259" key="5">
    <source>
        <dbReference type="PROSITE" id="PS50093"/>
    </source>
</evidence>
<dbReference type="Gene3D" id="1.10.760.10">
    <property type="entry name" value="Cytochrome c-like domain"/>
    <property type="match status" value="2"/>
</dbReference>
<feature type="domain" description="PKD" evidence="5">
    <location>
        <begin position="45"/>
        <end position="74"/>
    </location>
</feature>
<dbReference type="InterPro" id="IPR000601">
    <property type="entry name" value="PKD_dom"/>
</dbReference>
<gene>
    <name evidence="7" type="ORF">MYP_2106</name>
</gene>
<accession>A0A098LFJ2</accession>
<dbReference type="EMBL" id="BBLT01000003">
    <property type="protein sequence ID" value="GAL84878.1"/>
    <property type="molecule type" value="Genomic_DNA"/>
</dbReference>
<dbReference type="GO" id="GO:0020037">
    <property type="term" value="F:heme binding"/>
    <property type="evidence" value="ECO:0007669"/>
    <property type="project" value="InterPro"/>
</dbReference>
<dbReference type="Pfam" id="PF21419">
    <property type="entry name" value="RoxA-like_Cyt-c"/>
    <property type="match status" value="1"/>
</dbReference>
<dbReference type="Proteomes" id="UP000030185">
    <property type="component" value="Unassembled WGS sequence"/>
</dbReference>
<dbReference type="InterPro" id="IPR036909">
    <property type="entry name" value="Cyt_c-like_dom_sf"/>
</dbReference>
<dbReference type="eggNOG" id="COG3291">
    <property type="taxonomic scope" value="Bacteria"/>
</dbReference>
<dbReference type="Gene3D" id="2.130.10.10">
    <property type="entry name" value="YVTN repeat-like/Quinoprotein amine dehydrogenase"/>
    <property type="match status" value="2"/>
</dbReference>
<dbReference type="AlphaFoldDB" id="A0A098LFJ2"/>
<evidence type="ECO:0000259" key="6">
    <source>
        <dbReference type="PROSITE" id="PS51007"/>
    </source>
</evidence>
<reference evidence="7 8" key="1">
    <citation type="submission" date="2014-09" db="EMBL/GenBank/DDBJ databases">
        <title>Sporocytophaga myxococcoides PG-01 genome sequencing.</title>
        <authorList>
            <person name="Liu L."/>
            <person name="Gao P.J."/>
            <person name="Chen G.J."/>
            <person name="Wang L.S."/>
        </authorList>
    </citation>
    <scope>NUCLEOTIDE SEQUENCE [LARGE SCALE GENOMIC DNA]</scope>
    <source>
        <strain evidence="7 8">PG-01</strain>
    </source>
</reference>
<dbReference type="Gene3D" id="2.60.40.10">
    <property type="entry name" value="Immunoglobulins"/>
    <property type="match status" value="1"/>
</dbReference>
<dbReference type="CDD" id="cd00146">
    <property type="entry name" value="PKD"/>
    <property type="match status" value="1"/>
</dbReference>
<feature type="domain" description="Cytochrome c" evidence="6">
    <location>
        <begin position="453"/>
        <end position="580"/>
    </location>
</feature>
<dbReference type="InterPro" id="IPR015943">
    <property type="entry name" value="WD40/YVTN_repeat-like_dom_sf"/>
</dbReference>
<keyword evidence="8" id="KW-1185">Reference proteome</keyword>
<dbReference type="SUPFAM" id="SSF51004">
    <property type="entry name" value="C-terminal (heme d1) domain of cytochrome cd1-nitrite reductase"/>
    <property type="match status" value="1"/>
</dbReference>
<dbReference type="NCBIfam" id="TIGR04183">
    <property type="entry name" value="Por_Secre_tail"/>
    <property type="match status" value="1"/>
</dbReference>
<keyword evidence="3 4" id="KW-0408">Iron</keyword>
<dbReference type="SUPFAM" id="SSF49299">
    <property type="entry name" value="PKD domain"/>
    <property type="match status" value="1"/>
</dbReference>
<dbReference type="GO" id="GO:0046872">
    <property type="term" value="F:metal ion binding"/>
    <property type="evidence" value="ECO:0007669"/>
    <property type="project" value="UniProtKB-KW"/>
</dbReference>
<evidence type="ECO:0000256" key="1">
    <source>
        <dbReference type="ARBA" id="ARBA00022617"/>
    </source>
</evidence>
<proteinExistence type="predicted"/>
<name>A0A098LFJ2_9BACT</name>
<dbReference type="InterPro" id="IPR013783">
    <property type="entry name" value="Ig-like_fold"/>
</dbReference>
<organism evidence="7 8">
    <name type="scientific">Sporocytophaga myxococcoides</name>
    <dbReference type="NCBI Taxonomy" id="153721"/>
    <lineage>
        <taxon>Bacteria</taxon>
        <taxon>Pseudomonadati</taxon>
        <taxon>Bacteroidota</taxon>
        <taxon>Cytophagia</taxon>
        <taxon>Cytophagales</taxon>
        <taxon>Cytophagaceae</taxon>
        <taxon>Sporocytophaga</taxon>
    </lineage>
</organism>
<dbReference type="STRING" id="153721.MYP_2106"/>
<protein>
    <recommendedName>
        <fullName evidence="9">PKD domain-containing protein</fullName>
    </recommendedName>
</protein>
<dbReference type="Pfam" id="PF00801">
    <property type="entry name" value="PKD"/>
    <property type="match status" value="1"/>
</dbReference>
<dbReference type="Pfam" id="PF18962">
    <property type="entry name" value="Por_Secre_tail"/>
    <property type="match status" value="1"/>
</dbReference>
<dbReference type="InterPro" id="IPR026444">
    <property type="entry name" value="Secre_tail"/>
</dbReference>
<dbReference type="PANTHER" id="PTHR47197:SF3">
    <property type="entry name" value="DIHYDRO-HEME D1 DEHYDROGENASE"/>
    <property type="match status" value="1"/>
</dbReference>
<sequence>MFINWIGEVNDTEQYVLIQNKPVEVGTTVTFTITAPEGTNPFIAWDYGDENGLGNYKQGLTTTHKFMQPGVYQVFARILGEDIPLSVTQTVHKPLKKIAPTHSSTICIDTSRQIVWAVNPDNHSVSSINAANYQLISEIPTGKNPRTLALDNAGNVWVANEDDATITILSASGQKLQTINLPYASRPYGLCFDPMKSYCYITLQSLGQLVKLDAKDFQIVQVTEAGRRPRGIAITSDGKRVFVTQFISPGEKGLIREIDAETMELKSEIGLAFDETVDFEDRGRGVPNYISSLTITPDGSEIWIPSKKDNTARGLFRDGQALTFDNTVRTIVSKIDLTQGSEVIDSRIDINDADMACAVEFSPYGNIAFIALQGNNKIAMIDVATNSRLGLLDTTGLAPQGLVFNADGSRLFVHNFMSRSITIFNTENIILSNNFNPVIAATIPIVLKDSLNAQVLKGKQIFYNAQDERMTFAGYISCASCHLDGGSDERVWDFTDRGEGLRNTHSLLGRRGMGMGNVHWTANFDEIQDFENDIRYAFRGKGFLPDSIFNRGTISDPLGGPKAGLSPELDALAAYVRSLDKVNPSPYRNSDGSLTDDAFEGKLIFADLGCNVCHSGPDFTDRKSGVFHDVGTIQTSSGQRRSEKLTALGTPTLKGIWETAPYLHDGSAPTLRDVLIARNVNDKHGDITSLSEKQINQLLAYLLQIDEHESSAVVSSMNKMRSFSGSIDVFPNPASEIIKVRINERVSPKGTISICNSVSGHTLSSTSLNASNEVSINVSSLTPGVYIVIYTDEKVKKSTKLLLR</sequence>
<comment type="caution">
    <text evidence="7">The sequence shown here is derived from an EMBL/GenBank/DDBJ whole genome shotgun (WGS) entry which is preliminary data.</text>
</comment>
<dbReference type="Pfam" id="PF08450">
    <property type="entry name" value="SGL"/>
    <property type="match status" value="1"/>
</dbReference>
<dbReference type="PANTHER" id="PTHR47197">
    <property type="entry name" value="PROTEIN NIRF"/>
    <property type="match status" value="1"/>
</dbReference>
<dbReference type="PROSITE" id="PS51007">
    <property type="entry name" value="CYTC"/>
    <property type="match status" value="2"/>
</dbReference>
<keyword evidence="2 4" id="KW-0479">Metal-binding</keyword>
<dbReference type="InterPro" id="IPR009056">
    <property type="entry name" value="Cyt_c-like_dom"/>
</dbReference>
<evidence type="ECO:0000313" key="8">
    <source>
        <dbReference type="Proteomes" id="UP000030185"/>
    </source>
</evidence>
<evidence type="ECO:0000256" key="4">
    <source>
        <dbReference type="PROSITE-ProRule" id="PRU00433"/>
    </source>
</evidence>